<protein>
    <submittedName>
        <fullName evidence="1">Uncharacterized protein</fullName>
    </submittedName>
</protein>
<evidence type="ECO:0000313" key="2">
    <source>
        <dbReference type="Proteomes" id="UP001249851"/>
    </source>
</evidence>
<comment type="caution">
    <text evidence="1">The sequence shown here is derived from an EMBL/GenBank/DDBJ whole genome shotgun (WGS) entry which is preliminary data.</text>
</comment>
<dbReference type="EMBL" id="JARQWQ010000012">
    <property type="protein sequence ID" value="KAK2568266.1"/>
    <property type="molecule type" value="Genomic_DNA"/>
</dbReference>
<accession>A0AAD9QWC2</accession>
<dbReference type="Proteomes" id="UP001249851">
    <property type="component" value="Unassembled WGS sequence"/>
</dbReference>
<keyword evidence="2" id="KW-1185">Reference proteome</keyword>
<gene>
    <name evidence="1" type="ORF">P5673_007266</name>
</gene>
<dbReference type="AlphaFoldDB" id="A0AAD9QWC2"/>
<reference evidence="1" key="1">
    <citation type="journal article" date="2023" name="G3 (Bethesda)">
        <title>Whole genome assembly and annotation of the endangered Caribbean coral Acropora cervicornis.</title>
        <authorList>
            <person name="Selwyn J.D."/>
            <person name="Vollmer S.V."/>
        </authorList>
    </citation>
    <scope>NUCLEOTIDE SEQUENCE</scope>
    <source>
        <strain evidence="1">K2</strain>
    </source>
</reference>
<name>A0AAD9QWC2_ACRCE</name>
<proteinExistence type="predicted"/>
<reference evidence="1" key="2">
    <citation type="journal article" date="2023" name="Science">
        <title>Genomic signatures of disease resistance in endangered staghorn corals.</title>
        <authorList>
            <person name="Vollmer S.V."/>
            <person name="Selwyn J.D."/>
            <person name="Despard B.A."/>
            <person name="Roesel C.L."/>
        </authorList>
    </citation>
    <scope>NUCLEOTIDE SEQUENCE</scope>
    <source>
        <strain evidence="1">K2</strain>
    </source>
</reference>
<sequence length="177" mass="20260">METVHEIFEALDQLVSRNKREGQKSAENENLKRSTVLPFIICKLRLVDYIKYFTKTLKGMSFEIPPAISTSSKQSLYQCYHQTALIAINLHSTTSPQLVLLQEGENYIQHVIASICWSLSIIIENEHTNNELVCDILAPSPEIFIFTMGFSTSDSFSCKYKIKMLFISKTESYTPQH</sequence>
<evidence type="ECO:0000313" key="1">
    <source>
        <dbReference type="EMBL" id="KAK2568266.1"/>
    </source>
</evidence>
<organism evidence="1 2">
    <name type="scientific">Acropora cervicornis</name>
    <name type="common">Staghorn coral</name>
    <dbReference type="NCBI Taxonomy" id="6130"/>
    <lineage>
        <taxon>Eukaryota</taxon>
        <taxon>Metazoa</taxon>
        <taxon>Cnidaria</taxon>
        <taxon>Anthozoa</taxon>
        <taxon>Hexacorallia</taxon>
        <taxon>Scleractinia</taxon>
        <taxon>Astrocoeniina</taxon>
        <taxon>Acroporidae</taxon>
        <taxon>Acropora</taxon>
    </lineage>
</organism>